<dbReference type="GO" id="GO:0005829">
    <property type="term" value="C:cytosol"/>
    <property type="evidence" value="ECO:0007669"/>
    <property type="project" value="TreeGrafter"/>
</dbReference>
<dbReference type="Gene3D" id="3.10.20.90">
    <property type="entry name" value="Phosphatidylinositol 3-kinase Catalytic Subunit, Chain A, domain 1"/>
    <property type="match status" value="1"/>
</dbReference>
<gene>
    <name evidence="2" type="primary">BOL2</name>
    <name evidence="2" type="ORF">GRS66_007422</name>
</gene>
<dbReference type="SMR" id="A0A6C1E847"/>
<proteinExistence type="inferred from homology"/>
<evidence type="ECO:0000256" key="1">
    <source>
        <dbReference type="RuleBase" id="RU003860"/>
    </source>
</evidence>
<dbReference type="InterPro" id="IPR002634">
    <property type="entry name" value="BolA"/>
</dbReference>
<evidence type="ECO:0000313" key="2">
    <source>
        <dbReference type="EMBL" id="QID84887.1"/>
    </source>
</evidence>
<dbReference type="EMBL" id="CP049004">
    <property type="protein sequence ID" value="QID84887.1"/>
    <property type="molecule type" value="Genomic_DNA"/>
</dbReference>
<dbReference type="InterPro" id="IPR036065">
    <property type="entry name" value="BolA-like_sf"/>
</dbReference>
<organism evidence="2 3">
    <name type="scientific">Saccharomyces pastorianus</name>
    <name type="common">Lager yeast</name>
    <name type="synonym">Saccharomyces cerevisiae x Saccharomyces eubayanus</name>
    <dbReference type="NCBI Taxonomy" id="27292"/>
    <lineage>
        <taxon>Eukaryota</taxon>
        <taxon>Fungi</taxon>
        <taxon>Dikarya</taxon>
        <taxon>Ascomycota</taxon>
        <taxon>Saccharomycotina</taxon>
        <taxon>Saccharomycetes</taxon>
        <taxon>Saccharomycetales</taxon>
        <taxon>Saccharomycetaceae</taxon>
        <taxon>Saccharomyces</taxon>
    </lineage>
</organism>
<reference evidence="2 3" key="1">
    <citation type="journal article" date="2019" name="BMC Genomics">
        <title>Chromosome level assembly and comparative genome analysis confirm lager-brewing yeasts originated from a single hybridization.</title>
        <authorList>
            <person name="Salazar A.N."/>
            <person name="Gorter de Vries A.R."/>
            <person name="van den Broek M."/>
            <person name="Brouwers N."/>
            <person name="de la Torre Cortes P."/>
            <person name="Kuijpers N.G.A."/>
            <person name="Daran J.G."/>
            <person name="Abeel T."/>
        </authorList>
    </citation>
    <scope>NUCLEOTIDE SEQUENCE [LARGE SCALE GENOMIC DNA]</scope>
    <source>
        <strain evidence="2 3">CBS 1483</strain>
    </source>
</reference>
<dbReference type="FunFam" id="3.10.20.90:FF:000449">
    <property type="entry name" value="Fra2p"/>
    <property type="match status" value="1"/>
</dbReference>
<comment type="similarity">
    <text evidence="1">Belongs to the BolA/IbaG family.</text>
</comment>
<dbReference type="GO" id="GO:0005634">
    <property type="term" value="C:nucleus"/>
    <property type="evidence" value="ECO:0007669"/>
    <property type="project" value="TreeGrafter"/>
</dbReference>
<name>A0A6C1E847_SACPS</name>
<dbReference type="GO" id="GO:0006879">
    <property type="term" value="P:intracellular iron ion homeostasis"/>
    <property type="evidence" value="ECO:0007669"/>
    <property type="project" value="InterPro"/>
</dbReference>
<evidence type="ECO:0000313" key="3">
    <source>
        <dbReference type="Proteomes" id="UP000501346"/>
    </source>
</evidence>
<dbReference type="GO" id="GO:0051537">
    <property type="term" value="F:2 iron, 2 sulfur cluster binding"/>
    <property type="evidence" value="ECO:0007669"/>
    <property type="project" value="InterPro"/>
</dbReference>
<sequence length="120" mass="14102">MTGERIEKVKINDEFAKSHFLTTQWRETKRQRHYKMPVTEQGLRERIESAIPQVYHIIVTDLSYGCGQSFDIVVVSDFFQGKSKLMRSRAVNKAVKEELQEIHAFSCKCYTEEEWSKIVV</sequence>
<dbReference type="InterPro" id="IPR045115">
    <property type="entry name" value="BOL2"/>
</dbReference>
<dbReference type="PANTHER" id="PTHR12735:SF27">
    <property type="entry name" value="BOLA-LIKE PROTEIN 2"/>
    <property type="match status" value="1"/>
</dbReference>
<protein>
    <submittedName>
        <fullName evidence="2">BolA-like protein 2</fullName>
    </submittedName>
</protein>
<dbReference type="Proteomes" id="UP000501346">
    <property type="component" value="Chromosome SeVII-ScVII"/>
</dbReference>
<dbReference type="SUPFAM" id="SSF82657">
    <property type="entry name" value="BolA-like"/>
    <property type="match status" value="1"/>
</dbReference>
<dbReference type="Pfam" id="PF01722">
    <property type="entry name" value="BolA"/>
    <property type="match status" value="1"/>
</dbReference>
<dbReference type="AlphaFoldDB" id="A0A6C1E847"/>
<keyword evidence="3" id="KW-1185">Reference proteome</keyword>
<dbReference type="PANTHER" id="PTHR12735">
    <property type="entry name" value="BOLA-LIKE PROTEIN-RELATED"/>
    <property type="match status" value="1"/>
</dbReference>
<accession>A0A6C1E847</accession>
<dbReference type="PIRSF" id="PIRSF003113">
    <property type="entry name" value="BolA"/>
    <property type="match status" value="1"/>
</dbReference>
<dbReference type="GO" id="GO:0051604">
    <property type="term" value="P:protein maturation"/>
    <property type="evidence" value="ECO:0007669"/>
    <property type="project" value="InterPro"/>
</dbReference>
<dbReference type="OrthoDB" id="4983at2759"/>